<accession>W6RWH9</accession>
<dbReference type="OrthoDB" id="9805039at2"/>
<protein>
    <submittedName>
        <fullName evidence="1">Uncharacterized protein</fullName>
    </submittedName>
</protein>
<dbReference type="EMBL" id="HG917868">
    <property type="protein sequence ID" value="CDM68723.1"/>
    <property type="molecule type" value="Genomic_DNA"/>
</dbReference>
<dbReference type="SUPFAM" id="SSF50249">
    <property type="entry name" value="Nucleic acid-binding proteins"/>
    <property type="match status" value="1"/>
</dbReference>
<sequence>MSKNTGVIKWFNNEIGCGFVETKYGINIFVNDLYFNDNNMDYIKVKK</sequence>
<dbReference type="Gene3D" id="2.40.50.140">
    <property type="entry name" value="Nucleic acid-binding proteins"/>
    <property type="match status" value="1"/>
</dbReference>
<gene>
    <name evidence="1" type="ORF">CM240_1565</name>
</gene>
<dbReference type="RefSeq" id="WP_156930526.1">
    <property type="nucleotide sequence ID" value="NZ_HG917868.1"/>
</dbReference>
<dbReference type="InterPro" id="IPR012340">
    <property type="entry name" value="NA-bd_OB-fold"/>
</dbReference>
<dbReference type="AlphaFoldDB" id="W6RWH9"/>
<organism evidence="1 2">
    <name type="scientific">Clostridium bornimense</name>
    <dbReference type="NCBI Taxonomy" id="1216932"/>
    <lineage>
        <taxon>Bacteria</taxon>
        <taxon>Bacillati</taxon>
        <taxon>Bacillota</taxon>
        <taxon>Clostridia</taxon>
        <taxon>Eubacteriales</taxon>
        <taxon>Clostridiaceae</taxon>
        <taxon>Clostridium</taxon>
    </lineage>
</organism>
<dbReference type="HOGENOM" id="CLU_3166360_0_0_9"/>
<reference evidence="1 2" key="1">
    <citation type="submission" date="2013-11" db="EMBL/GenBank/DDBJ databases">
        <title>Complete genome sequence of Clostridum sp. M2/40.</title>
        <authorList>
            <person name="Wibberg D."/>
            <person name="Puehler A."/>
            <person name="Schlueter A."/>
        </authorList>
    </citation>
    <scope>NUCLEOTIDE SEQUENCE [LARGE SCALE GENOMIC DNA]</scope>
    <source>
        <strain evidence="2">M2/40</strain>
    </source>
</reference>
<name>W6RWH9_9CLOT</name>
<evidence type="ECO:0000313" key="2">
    <source>
        <dbReference type="Proteomes" id="UP000019426"/>
    </source>
</evidence>
<evidence type="ECO:0000313" key="1">
    <source>
        <dbReference type="EMBL" id="CDM68723.1"/>
    </source>
</evidence>
<keyword evidence="2" id="KW-1185">Reference proteome</keyword>
<dbReference type="PATRIC" id="fig|1216932.3.peg.1557"/>
<dbReference type="Proteomes" id="UP000019426">
    <property type="component" value="Chromosome M2/40_rep1"/>
</dbReference>
<dbReference type="KEGG" id="clt:CM240_1565"/>
<proteinExistence type="predicted"/>